<comment type="subcellular location">
    <subcellularLocation>
        <location evidence="1">Cell membrane</location>
        <topology evidence="1">Multi-pass membrane protein</topology>
    </subcellularLocation>
</comment>
<evidence type="ECO:0000256" key="7">
    <source>
        <dbReference type="ARBA" id="ARBA00022989"/>
    </source>
</evidence>
<dbReference type="SUPFAM" id="SSF52540">
    <property type="entry name" value="P-loop containing nucleoside triphosphate hydrolases"/>
    <property type="match status" value="1"/>
</dbReference>
<evidence type="ECO:0000256" key="9">
    <source>
        <dbReference type="SAM" id="Phobius"/>
    </source>
</evidence>
<gene>
    <name evidence="12" type="ORF">FYJ61_02000</name>
</gene>
<dbReference type="Gene3D" id="3.40.50.300">
    <property type="entry name" value="P-loop containing nucleotide triphosphate hydrolases"/>
    <property type="match status" value="1"/>
</dbReference>
<feature type="transmembrane region" description="Helical" evidence="9">
    <location>
        <begin position="135"/>
        <end position="156"/>
    </location>
</feature>
<dbReference type="FunFam" id="3.40.50.300:FF:000221">
    <property type="entry name" value="Multidrug ABC transporter ATP-binding protein"/>
    <property type="match status" value="1"/>
</dbReference>
<feature type="transmembrane region" description="Helical" evidence="9">
    <location>
        <begin position="277"/>
        <end position="301"/>
    </location>
</feature>
<dbReference type="GO" id="GO:0005524">
    <property type="term" value="F:ATP binding"/>
    <property type="evidence" value="ECO:0007669"/>
    <property type="project" value="UniProtKB-KW"/>
</dbReference>
<accession>A0A844FLY1</accession>
<keyword evidence="2" id="KW-0813">Transport</keyword>
<evidence type="ECO:0000256" key="8">
    <source>
        <dbReference type="ARBA" id="ARBA00023136"/>
    </source>
</evidence>
<keyword evidence="6 12" id="KW-0067">ATP-binding</keyword>
<dbReference type="Pfam" id="PF00005">
    <property type="entry name" value="ABC_tran"/>
    <property type="match status" value="1"/>
</dbReference>
<dbReference type="PROSITE" id="PS50893">
    <property type="entry name" value="ABC_TRANSPORTER_2"/>
    <property type="match status" value="1"/>
</dbReference>
<evidence type="ECO:0000256" key="1">
    <source>
        <dbReference type="ARBA" id="ARBA00004651"/>
    </source>
</evidence>
<reference evidence="12 13" key="1">
    <citation type="submission" date="2019-08" db="EMBL/GenBank/DDBJ databases">
        <title>In-depth cultivation of the pig gut microbiome towards novel bacterial diversity and tailored functional studies.</title>
        <authorList>
            <person name="Wylensek D."/>
            <person name="Hitch T.C.A."/>
            <person name="Clavel T."/>
        </authorList>
    </citation>
    <scope>NUCLEOTIDE SEQUENCE [LARGE SCALE GENOMIC DNA]</scope>
    <source>
        <strain evidence="12 13">WCA-470BD-2E</strain>
    </source>
</reference>
<name>A0A844FLY1_9LACO</name>
<feature type="transmembrane region" description="Helical" evidence="9">
    <location>
        <begin position="243"/>
        <end position="265"/>
    </location>
</feature>
<dbReference type="AlphaFoldDB" id="A0A844FLY1"/>
<dbReference type="Proteomes" id="UP000452141">
    <property type="component" value="Unassembled WGS sequence"/>
</dbReference>
<feature type="transmembrane region" description="Helical" evidence="9">
    <location>
        <begin position="162"/>
        <end position="179"/>
    </location>
</feature>
<keyword evidence="7 9" id="KW-1133">Transmembrane helix</keyword>
<organism evidence="12 13">
    <name type="scientific">Lactobacillus equicursoris</name>
    <dbReference type="NCBI Taxonomy" id="420645"/>
    <lineage>
        <taxon>Bacteria</taxon>
        <taxon>Bacillati</taxon>
        <taxon>Bacillota</taxon>
        <taxon>Bacilli</taxon>
        <taxon>Lactobacillales</taxon>
        <taxon>Lactobacillaceae</taxon>
        <taxon>Lactobacillus</taxon>
    </lineage>
</organism>
<dbReference type="GO" id="GO:0005886">
    <property type="term" value="C:plasma membrane"/>
    <property type="evidence" value="ECO:0007669"/>
    <property type="project" value="UniProtKB-SubCell"/>
</dbReference>
<proteinExistence type="predicted"/>
<evidence type="ECO:0000256" key="4">
    <source>
        <dbReference type="ARBA" id="ARBA00022692"/>
    </source>
</evidence>
<feature type="transmembrane region" description="Helical" evidence="9">
    <location>
        <begin position="56"/>
        <end position="73"/>
    </location>
</feature>
<dbReference type="EMBL" id="VUMW01000003">
    <property type="protein sequence ID" value="MST79275.1"/>
    <property type="molecule type" value="Genomic_DNA"/>
</dbReference>
<protein>
    <submittedName>
        <fullName evidence="12">ATP-binding cassette domain-containing protein</fullName>
    </submittedName>
</protein>
<dbReference type="Pfam" id="PF00664">
    <property type="entry name" value="ABC_membrane"/>
    <property type="match status" value="1"/>
</dbReference>
<dbReference type="PROSITE" id="PS00211">
    <property type="entry name" value="ABC_TRANSPORTER_1"/>
    <property type="match status" value="1"/>
</dbReference>
<dbReference type="PANTHER" id="PTHR43394:SF1">
    <property type="entry name" value="ATP-BINDING CASSETTE SUB-FAMILY B MEMBER 10, MITOCHONDRIAL"/>
    <property type="match status" value="1"/>
</dbReference>
<evidence type="ECO:0000313" key="13">
    <source>
        <dbReference type="Proteomes" id="UP000452141"/>
    </source>
</evidence>
<dbReference type="SMART" id="SM00382">
    <property type="entry name" value="AAA"/>
    <property type="match status" value="1"/>
</dbReference>
<dbReference type="FunFam" id="1.20.1560.10:FF:000011">
    <property type="entry name" value="Multidrug ABC transporter ATP-binding protein"/>
    <property type="match status" value="1"/>
</dbReference>
<dbReference type="GO" id="GO:0015421">
    <property type="term" value="F:ABC-type oligopeptide transporter activity"/>
    <property type="evidence" value="ECO:0007669"/>
    <property type="project" value="TreeGrafter"/>
</dbReference>
<dbReference type="InterPro" id="IPR003593">
    <property type="entry name" value="AAA+_ATPase"/>
</dbReference>
<dbReference type="CDD" id="cd18541">
    <property type="entry name" value="ABC_6TM_TmrB_like"/>
    <property type="match status" value="1"/>
</dbReference>
<evidence type="ECO:0000313" key="12">
    <source>
        <dbReference type="EMBL" id="MST79275.1"/>
    </source>
</evidence>
<feature type="domain" description="ABC transmembrane type-1" evidence="11">
    <location>
        <begin position="19"/>
        <end position="303"/>
    </location>
</feature>
<evidence type="ECO:0000259" key="10">
    <source>
        <dbReference type="PROSITE" id="PS50893"/>
    </source>
</evidence>
<dbReference type="InterPro" id="IPR017871">
    <property type="entry name" value="ABC_transporter-like_CS"/>
</dbReference>
<evidence type="ECO:0000256" key="6">
    <source>
        <dbReference type="ARBA" id="ARBA00022840"/>
    </source>
</evidence>
<dbReference type="GO" id="GO:0016887">
    <property type="term" value="F:ATP hydrolysis activity"/>
    <property type="evidence" value="ECO:0007669"/>
    <property type="project" value="InterPro"/>
</dbReference>
<keyword evidence="5" id="KW-0547">Nucleotide-binding</keyword>
<comment type="caution">
    <text evidence="12">The sequence shown here is derived from an EMBL/GenBank/DDBJ whole genome shotgun (WGS) entry which is preliminary data.</text>
</comment>
<dbReference type="PROSITE" id="PS50929">
    <property type="entry name" value="ABC_TM1F"/>
    <property type="match status" value="1"/>
</dbReference>
<keyword evidence="8 9" id="KW-0472">Membrane</keyword>
<evidence type="ECO:0000256" key="3">
    <source>
        <dbReference type="ARBA" id="ARBA00022475"/>
    </source>
</evidence>
<dbReference type="RefSeq" id="WP_154486385.1">
    <property type="nucleotide sequence ID" value="NZ_JBKZBH010000005.1"/>
</dbReference>
<evidence type="ECO:0000256" key="5">
    <source>
        <dbReference type="ARBA" id="ARBA00022741"/>
    </source>
</evidence>
<dbReference type="InterPro" id="IPR011527">
    <property type="entry name" value="ABC1_TM_dom"/>
</dbReference>
<dbReference type="InterPro" id="IPR003439">
    <property type="entry name" value="ABC_transporter-like_ATP-bd"/>
</dbReference>
<feature type="domain" description="ABC transporter" evidence="10">
    <location>
        <begin position="338"/>
        <end position="574"/>
    </location>
</feature>
<evidence type="ECO:0000256" key="2">
    <source>
        <dbReference type="ARBA" id="ARBA00022448"/>
    </source>
</evidence>
<dbReference type="InterPro" id="IPR027417">
    <property type="entry name" value="P-loop_NTPase"/>
</dbReference>
<dbReference type="InterPro" id="IPR039421">
    <property type="entry name" value="Type_1_exporter"/>
</dbReference>
<keyword evidence="3" id="KW-1003">Cell membrane</keyword>
<dbReference type="PANTHER" id="PTHR43394">
    <property type="entry name" value="ATP-DEPENDENT PERMEASE MDL1, MITOCHONDRIAL"/>
    <property type="match status" value="1"/>
</dbReference>
<sequence length="586" mass="65691">MGTFSKLSWFFKEHRKRYLLGIIALVITAAANLVPPRVLGIMADQLDTGKIGWGQFFTYLIAIIIAAAFLYFFRFYWRKEIYGGAAILEKELRGKLYWHFLQMDRTFFQRYRTGDLMARATNDVQAVQNVAGDGILTLVDAIVTGGSTLIAMIFLVDWRLTLAAMLPLPLLTIIAQYLGRRLHDAYLDSQAAFSRLNNKTQESLSGIKVLKTFGQSEQDAEAFNQMTYETIGINKKVFRIDSLYDPLITLVIGVTYVITIIYGGSLVTSRAISLGQLITFVAYIGTMVWPMFAIGYLFNILERGSASYDRIDNLLKEKSLIVDSSDGEETERRLEGQLRYHITSFAYPDEPDQAVLENVDFDLKPGQTVGLVGRVGSGKTTIIQLLMREFDNYKGRITFAGHDIRQVPLDVYLKEISYVPQNNFLFSMSVRDNIAFAKPDASKEEVEAAAKKAALHDDILAFPKGYQTMIGENGVSLSGGQKQRMSIARALLNNSEILILDDALSAVDAKTEKAILANLRKEREQKITVIAAHRLSSVMDADLILVMKDGRVAEAGTHDQLLGLGGWYKRMWDRQELAKKVGESDE</sequence>
<evidence type="ECO:0000259" key="11">
    <source>
        <dbReference type="PROSITE" id="PS50929"/>
    </source>
</evidence>
<dbReference type="SUPFAM" id="SSF90123">
    <property type="entry name" value="ABC transporter transmembrane region"/>
    <property type="match status" value="1"/>
</dbReference>
<keyword evidence="4 9" id="KW-0812">Transmembrane</keyword>
<dbReference type="Gene3D" id="1.20.1560.10">
    <property type="entry name" value="ABC transporter type 1, transmembrane domain"/>
    <property type="match status" value="1"/>
</dbReference>
<dbReference type="InterPro" id="IPR036640">
    <property type="entry name" value="ABC1_TM_sf"/>
</dbReference>